<comment type="caution">
    <text evidence="3">The sequence shown here is derived from an EMBL/GenBank/DDBJ whole genome shotgun (WGS) entry which is preliminary data.</text>
</comment>
<protein>
    <recommendedName>
        <fullName evidence="2">MHC class II alpha chain N-terminal domain-containing protein</fullName>
    </recommendedName>
</protein>
<dbReference type="GO" id="GO:0042613">
    <property type="term" value="C:MHC class II protein complex"/>
    <property type="evidence" value="ECO:0007669"/>
    <property type="project" value="InterPro"/>
</dbReference>
<keyword evidence="4" id="KW-1185">Reference proteome</keyword>
<keyword evidence="1" id="KW-0325">Glycoprotein</keyword>
<evidence type="ECO:0000313" key="3">
    <source>
        <dbReference type="EMBL" id="KAF4070189.1"/>
    </source>
</evidence>
<sequence length="85" mass="9785">MFGDDGEVEVYADFEKKKDVVYVLPLFADQIVYPVLYPFAEGEIATCLHNLQLLSVDFKDKPLPHEVDVELPGWVLLCSVEWVWL</sequence>
<name>A0A7J5ZK87_AMEME</name>
<dbReference type="SUPFAM" id="SSF54452">
    <property type="entry name" value="MHC antigen-recognition domain"/>
    <property type="match status" value="1"/>
</dbReference>
<dbReference type="EMBL" id="JAAGNN010000034">
    <property type="protein sequence ID" value="KAF4070189.1"/>
    <property type="molecule type" value="Genomic_DNA"/>
</dbReference>
<evidence type="ECO:0000313" key="4">
    <source>
        <dbReference type="Proteomes" id="UP000593565"/>
    </source>
</evidence>
<organism evidence="3 4">
    <name type="scientific">Ameiurus melas</name>
    <name type="common">Black bullhead</name>
    <name type="synonym">Silurus melas</name>
    <dbReference type="NCBI Taxonomy" id="219545"/>
    <lineage>
        <taxon>Eukaryota</taxon>
        <taxon>Metazoa</taxon>
        <taxon>Chordata</taxon>
        <taxon>Craniata</taxon>
        <taxon>Vertebrata</taxon>
        <taxon>Euteleostomi</taxon>
        <taxon>Actinopterygii</taxon>
        <taxon>Neopterygii</taxon>
        <taxon>Teleostei</taxon>
        <taxon>Ostariophysi</taxon>
        <taxon>Siluriformes</taxon>
        <taxon>Ictaluridae</taxon>
        <taxon>Ameiurus</taxon>
    </lineage>
</organism>
<dbReference type="GO" id="GO:0019882">
    <property type="term" value="P:antigen processing and presentation"/>
    <property type="evidence" value="ECO:0007669"/>
    <property type="project" value="InterPro"/>
</dbReference>
<dbReference type="InterPro" id="IPR001003">
    <property type="entry name" value="MHC_II_a_N"/>
</dbReference>
<dbReference type="GO" id="GO:0006955">
    <property type="term" value="P:immune response"/>
    <property type="evidence" value="ECO:0007669"/>
    <property type="project" value="InterPro"/>
</dbReference>
<feature type="domain" description="MHC class II alpha chain N-terminal" evidence="2">
    <location>
        <begin position="1"/>
        <end position="62"/>
    </location>
</feature>
<dbReference type="Pfam" id="PF00993">
    <property type="entry name" value="MHC_II_alpha"/>
    <property type="match status" value="1"/>
</dbReference>
<dbReference type="AlphaFoldDB" id="A0A7J5ZK87"/>
<proteinExistence type="predicted"/>
<dbReference type="InterPro" id="IPR011162">
    <property type="entry name" value="MHC_I/II-like_Ag-recog"/>
</dbReference>
<evidence type="ECO:0000259" key="2">
    <source>
        <dbReference type="Pfam" id="PF00993"/>
    </source>
</evidence>
<dbReference type="Proteomes" id="UP000593565">
    <property type="component" value="Unassembled WGS sequence"/>
</dbReference>
<evidence type="ECO:0000256" key="1">
    <source>
        <dbReference type="ARBA" id="ARBA00023180"/>
    </source>
</evidence>
<accession>A0A7J5ZK87</accession>
<reference evidence="3 4" key="1">
    <citation type="submission" date="2020-02" db="EMBL/GenBank/DDBJ databases">
        <title>A chromosome-scale genome assembly of the black bullhead catfish (Ameiurus melas).</title>
        <authorList>
            <person name="Wen M."/>
            <person name="Zham M."/>
            <person name="Cabau C."/>
            <person name="Klopp C."/>
            <person name="Donnadieu C."/>
            <person name="Roques C."/>
            <person name="Bouchez O."/>
            <person name="Lampietro C."/>
            <person name="Jouanno E."/>
            <person name="Herpin A."/>
            <person name="Louis A."/>
            <person name="Berthelot C."/>
            <person name="Parey E."/>
            <person name="Roest-Crollius H."/>
            <person name="Braasch I."/>
            <person name="Postlethwait J."/>
            <person name="Robinson-Rechavi M."/>
            <person name="Echchiki A."/>
            <person name="Begum T."/>
            <person name="Montfort J."/>
            <person name="Schartl M."/>
            <person name="Bobe J."/>
            <person name="Guiguen Y."/>
        </authorList>
    </citation>
    <scope>NUCLEOTIDE SEQUENCE [LARGE SCALE GENOMIC DNA]</scope>
    <source>
        <strain evidence="3">M_S1</strain>
        <tissue evidence="3">Blood</tissue>
    </source>
</reference>
<gene>
    <name evidence="3" type="ORF">AMELA_G00296010</name>
</gene>